<dbReference type="GO" id="GO:0016226">
    <property type="term" value="P:iron-sulfur cluster assembly"/>
    <property type="evidence" value="ECO:0007669"/>
    <property type="project" value="TreeGrafter"/>
</dbReference>
<keyword evidence="1" id="KW-0175">Coiled coil</keyword>
<dbReference type="Proteomes" id="UP000789595">
    <property type="component" value="Unassembled WGS sequence"/>
</dbReference>
<protein>
    <submittedName>
        <fullName evidence="3">Uncharacterized protein</fullName>
    </submittedName>
</protein>
<dbReference type="PANTHER" id="PTHR22602:SF0">
    <property type="entry name" value="TRANSFERASE CAF17, MITOCHONDRIAL-RELATED"/>
    <property type="match status" value="1"/>
</dbReference>
<feature type="chain" id="PRO_5035266649" evidence="2">
    <location>
        <begin position="16"/>
        <end position="398"/>
    </location>
</feature>
<dbReference type="AlphaFoldDB" id="A0A8J2T044"/>
<evidence type="ECO:0000313" key="3">
    <source>
        <dbReference type="EMBL" id="CAH0376654.1"/>
    </source>
</evidence>
<evidence type="ECO:0000256" key="2">
    <source>
        <dbReference type="SAM" id="SignalP"/>
    </source>
</evidence>
<dbReference type="InterPro" id="IPR027266">
    <property type="entry name" value="TrmE/GcvT-like"/>
</dbReference>
<dbReference type="SUPFAM" id="SSF103025">
    <property type="entry name" value="Folate-binding domain"/>
    <property type="match status" value="1"/>
</dbReference>
<organism evidence="3 4">
    <name type="scientific">Pelagomonas calceolata</name>
    <dbReference type="NCBI Taxonomy" id="35677"/>
    <lineage>
        <taxon>Eukaryota</taxon>
        <taxon>Sar</taxon>
        <taxon>Stramenopiles</taxon>
        <taxon>Ochrophyta</taxon>
        <taxon>Pelagophyceae</taxon>
        <taxon>Pelagomonadales</taxon>
        <taxon>Pelagomonadaceae</taxon>
        <taxon>Pelagomonas</taxon>
    </lineage>
</organism>
<feature type="coiled-coil region" evidence="1">
    <location>
        <begin position="336"/>
        <end position="392"/>
    </location>
</feature>
<evidence type="ECO:0000256" key="1">
    <source>
        <dbReference type="SAM" id="Coils"/>
    </source>
</evidence>
<sequence length="398" mass="42341">MARRLLLLYPALATAVVLRRTPLTPLKVTGKDAGAFLHAMLSADVSTLRPNRHVDACLLTGQSTLTDLITIARCQEEWLLLCEDVSTVVRELEKRRVIEDVTFTEKDAAVFDVLHGDAVADALADTALSLEPTAVYHNDDVWALGGTSLREAGGRIITNADDGTIDAWERARVEKGRPRSGFEFSTSYDSKLLESCGPLESGLAFACAEGKCYLGAELVGKRRKAPSLRCRLRGLRFEEEVDLRPGTAFGEGVLTSVNGKNGLAFIERKANLKIGDAVTVSGVPATLAALEFSDCEEDAEEEVVVAEPSEKERKAAKLAAMQAKLAAAGLAKPDEADAAAAEAARKAAKLKAMQEKLAAAGLAKADEADSEAAEAARKAAKLQAMREKLAAAGLPTPD</sequence>
<keyword evidence="2" id="KW-0732">Signal</keyword>
<evidence type="ECO:0000313" key="4">
    <source>
        <dbReference type="Proteomes" id="UP000789595"/>
    </source>
</evidence>
<dbReference type="InterPro" id="IPR045179">
    <property type="entry name" value="YgfZ/GcvT"/>
</dbReference>
<dbReference type="Gene3D" id="3.30.1360.120">
    <property type="entry name" value="Probable tRNA modification gtpase trme, domain 1"/>
    <property type="match status" value="1"/>
</dbReference>
<name>A0A8J2T044_9STRA</name>
<dbReference type="OrthoDB" id="191995at2759"/>
<dbReference type="EMBL" id="CAKKNE010000005">
    <property type="protein sequence ID" value="CAH0376654.1"/>
    <property type="molecule type" value="Genomic_DNA"/>
</dbReference>
<feature type="signal peptide" evidence="2">
    <location>
        <begin position="1"/>
        <end position="15"/>
    </location>
</feature>
<comment type="caution">
    <text evidence="3">The sequence shown here is derived from an EMBL/GenBank/DDBJ whole genome shotgun (WGS) entry which is preliminary data.</text>
</comment>
<keyword evidence="4" id="KW-1185">Reference proteome</keyword>
<proteinExistence type="predicted"/>
<dbReference type="PANTHER" id="PTHR22602">
    <property type="entry name" value="TRANSFERASE CAF17, MITOCHONDRIAL-RELATED"/>
    <property type="match status" value="1"/>
</dbReference>
<gene>
    <name evidence="3" type="ORF">PECAL_5P12570</name>
</gene>
<reference evidence="3" key="1">
    <citation type="submission" date="2021-11" db="EMBL/GenBank/DDBJ databases">
        <authorList>
            <consortium name="Genoscope - CEA"/>
            <person name="William W."/>
        </authorList>
    </citation>
    <scope>NUCLEOTIDE SEQUENCE</scope>
</reference>
<accession>A0A8J2T044</accession>